<feature type="compositionally biased region" description="Basic and acidic residues" evidence="1">
    <location>
        <begin position="110"/>
        <end position="122"/>
    </location>
</feature>
<feature type="compositionally biased region" description="Basic and acidic residues" evidence="1">
    <location>
        <begin position="219"/>
        <end position="236"/>
    </location>
</feature>
<protein>
    <submittedName>
        <fullName evidence="2">Unannotated protein</fullName>
    </submittedName>
</protein>
<evidence type="ECO:0000256" key="1">
    <source>
        <dbReference type="SAM" id="MobiDB-lite"/>
    </source>
</evidence>
<proteinExistence type="predicted"/>
<dbReference type="AlphaFoldDB" id="A0A6J7I654"/>
<feature type="compositionally biased region" description="Basic residues" evidence="1">
    <location>
        <begin position="53"/>
        <end position="69"/>
    </location>
</feature>
<feature type="compositionally biased region" description="Basic residues" evidence="1">
    <location>
        <begin position="123"/>
        <end position="164"/>
    </location>
</feature>
<feature type="compositionally biased region" description="Basic residues" evidence="1">
    <location>
        <begin position="237"/>
        <end position="258"/>
    </location>
</feature>
<dbReference type="EMBL" id="CAFBMQ010000299">
    <property type="protein sequence ID" value="CAB4926160.1"/>
    <property type="molecule type" value="Genomic_DNA"/>
</dbReference>
<organism evidence="2">
    <name type="scientific">freshwater metagenome</name>
    <dbReference type="NCBI Taxonomy" id="449393"/>
    <lineage>
        <taxon>unclassified sequences</taxon>
        <taxon>metagenomes</taxon>
        <taxon>ecological metagenomes</taxon>
    </lineage>
</organism>
<feature type="compositionally biased region" description="Basic and acidic residues" evidence="1">
    <location>
        <begin position="1"/>
        <end position="34"/>
    </location>
</feature>
<feature type="compositionally biased region" description="Pro residues" evidence="1">
    <location>
        <begin position="193"/>
        <end position="203"/>
    </location>
</feature>
<evidence type="ECO:0000313" key="2">
    <source>
        <dbReference type="EMBL" id="CAB4926160.1"/>
    </source>
</evidence>
<name>A0A6J7I654_9ZZZZ</name>
<feature type="region of interest" description="Disordered" evidence="1">
    <location>
        <begin position="1"/>
        <end position="258"/>
    </location>
</feature>
<gene>
    <name evidence="2" type="ORF">UFOPK3609_01679</name>
</gene>
<sequence length="258" mass="29188">MCPRDAARHPQERRDEHDSRRQHHRQDPPQEGRRGRPQGPVHRRRVGADRPRAGRRRRARRRHRRRGRAGRPGCRLDVLRVGRGGVARPAEGPQGRRAGHLDRRRPRLPQADRPRRAADRRAGGRPRPPRRGRALRRAQARRERRQVHAHHAPRPQLGRPRRRARQDPPARGQPPPGGLAGQALHRPRHGVPGPDPGGQPGPDPCGREVRLHQGLQVLDLRDVVDPPGDHPRDGRPGAHHPHPGAHGRGHQQARPHTA</sequence>
<reference evidence="2" key="1">
    <citation type="submission" date="2020-05" db="EMBL/GenBank/DDBJ databases">
        <authorList>
            <person name="Chiriac C."/>
            <person name="Salcher M."/>
            <person name="Ghai R."/>
            <person name="Kavagutti S V."/>
        </authorList>
    </citation>
    <scope>NUCLEOTIDE SEQUENCE</scope>
</reference>
<accession>A0A6J7I654</accession>